<dbReference type="InterPro" id="IPR007497">
    <property type="entry name" value="SIMPL/DUF541"/>
</dbReference>
<dbReference type="Proteomes" id="UP000199021">
    <property type="component" value="Unassembled WGS sequence"/>
</dbReference>
<evidence type="ECO:0000256" key="1">
    <source>
        <dbReference type="SAM" id="SignalP"/>
    </source>
</evidence>
<dbReference type="AlphaFoldDB" id="A0A1H8Z360"/>
<keyword evidence="3" id="KW-1185">Reference proteome</keyword>
<dbReference type="RefSeq" id="WP_245748368.1">
    <property type="nucleotide sequence ID" value="NZ_FOFB01000001.1"/>
</dbReference>
<evidence type="ECO:0008006" key="4">
    <source>
        <dbReference type="Google" id="ProtNLM"/>
    </source>
</evidence>
<gene>
    <name evidence="2" type="ORF">SAMN05444359_101123</name>
</gene>
<dbReference type="EMBL" id="FOFB01000001">
    <property type="protein sequence ID" value="SEP58048.1"/>
    <property type="molecule type" value="Genomic_DNA"/>
</dbReference>
<evidence type="ECO:0000313" key="3">
    <source>
        <dbReference type="Proteomes" id="UP000199021"/>
    </source>
</evidence>
<evidence type="ECO:0000313" key="2">
    <source>
        <dbReference type="EMBL" id="SEP58048.1"/>
    </source>
</evidence>
<accession>A0A1H8Z360</accession>
<dbReference type="InParanoid" id="A0A1H8Z360"/>
<feature type="signal peptide" evidence="1">
    <location>
        <begin position="1"/>
        <end position="24"/>
    </location>
</feature>
<dbReference type="STRING" id="478744.SAMN05444359_101123"/>
<dbReference type="Gene3D" id="3.30.110.170">
    <property type="entry name" value="Protein of unknown function (DUF541), domain 1"/>
    <property type="match status" value="1"/>
</dbReference>
<feature type="chain" id="PRO_5011486189" description="SIMPL domain-containing protein" evidence="1">
    <location>
        <begin position="25"/>
        <end position="344"/>
    </location>
</feature>
<keyword evidence="1" id="KW-0732">Signal</keyword>
<dbReference type="Gene3D" id="3.30.70.2970">
    <property type="entry name" value="Protein of unknown function (DUF541), domain 2"/>
    <property type="match status" value="1"/>
</dbReference>
<protein>
    <recommendedName>
        <fullName evidence="4">SIMPL domain-containing protein</fullName>
    </recommendedName>
</protein>
<proteinExistence type="predicted"/>
<reference evidence="3" key="1">
    <citation type="submission" date="2016-10" db="EMBL/GenBank/DDBJ databases">
        <authorList>
            <person name="Varghese N."/>
            <person name="Submissions S."/>
        </authorList>
    </citation>
    <scope>NUCLEOTIDE SEQUENCE [LARGE SCALE GENOMIC DNA]</scope>
    <source>
        <strain evidence="3">DSM 24740</strain>
    </source>
</reference>
<name>A0A1H8Z360_9BACT</name>
<organism evidence="2 3">
    <name type="scientific">Neolewinella agarilytica</name>
    <dbReference type="NCBI Taxonomy" id="478744"/>
    <lineage>
        <taxon>Bacteria</taxon>
        <taxon>Pseudomonadati</taxon>
        <taxon>Bacteroidota</taxon>
        <taxon>Saprospiria</taxon>
        <taxon>Saprospirales</taxon>
        <taxon>Lewinellaceae</taxon>
        <taxon>Neolewinella</taxon>
    </lineage>
</organism>
<sequence length="344" mass="38826">MKNIFKNLTLLSICLLFLSPSATAQVMGNYNTQQPTNAINYRPQFRAVPRTAAFAPNTREMEFTINALSNQRASAFVAIFSVFQAGETVKDVNSSINERITDMTDGLTAIGVKEEDIYIDMVNFLPTYAFSEENKIFSKKTLTEKPTGFQLQKNLHIRYHEAGMLDDIMTAATNAGIYDIIKVDEIVEKPQEVYTELRKLTFEYLEELKAMYSDNGIALDSSKLSVAESAWVVYPKDRYESYSAHASQKLSKEDREGANVSQVNKPTLRFYNAIPFNDYDLVLNPDVLAPTAQFTYSMKVKFILPEEKKPVPAPEPEIKTVTEHTYFYLTPEGKVVPLPLGTAK</sequence>
<dbReference type="Pfam" id="PF04402">
    <property type="entry name" value="SIMPL"/>
    <property type="match status" value="1"/>
</dbReference>